<proteinExistence type="predicted"/>
<dbReference type="Proteomes" id="UP000787156">
    <property type="component" value="Unassembled WGS sequence"/>
</dbReference>
<sequence>MKQQNIVKQESSKPVYNDQLIQAKENLDAFSVINAASIAAMIGQPGTEILS</sequence>
<gene>
    <name evidence="1" type="ORF">K8V79_09375</name>
</gene>
<organism evidence="1 2">
    <name type="scientific">Acinetobacter lwoffii</name>
    <dbReference type="NCBI Taxonomy" id="28090"/>
    <lineage>
        <taxon>Bacteria</taxon>
        <taxon>Pseudomonadati</taxon>
        <taxon>Pseudomonadota</taxon>
        <taxon>Gammaproteobacteria</taxon>
        <taxon>Moraxellales</taxon>
        <taxon>Moraxellaceae</taxon>
        <taxon>Acinetobacter</taxon>
    </lineage>
</organism>
<accession>A0A9D2UTN5</accession>
<evidence type="ECO:0000313" key="1">
    <source>
        <dbReference type="EMBL" id="HJF28437.1"/>
    </source>
</evidence>
<evidence type="ECO:0000313" key="2">
    <source>
        <dbReference type="Proteomes" id="UP000787156"/>
    </source>
</evidence>
<dbReference type="AlphaFoldDB" id="A0A9D2UTN5"/>
<name>A0A9D2UTN5_ACILW</name>
<protein>
    <submittedName>
        <fullName evidence="1">Uncharacterized protein</fullName>
    </submittedName>
</protein>
<reference evidence="1" key="2">
    <citation type="submission" date="2021-09" db="EMBL/GenBank/DDBJ databases">
        <authorList>
            <person name="Gilroy R."/>
        </authorList>
    </citation>
    <scope>NUCLEOTIDE SEQUENCE</scope>
    <source>
        <strain evidence="1">CHK135-1449</strain>
    </source>
</reference>
<reference evidence="1" key="1">
    <citation type="journal article" date="2021" name="PeerJ">
        <title>Extensive microbial diversity within the chicken gut microbiome revealed by metagenomics and culture.</title>
        <authorList>
            <person name="Gilroy R."/>
            <person name="Ravi A."/>
            <person name="Getino M."/>
            <person name="Pursley I."/>
            <person name="Horton D.L."/>
            <person name="Alikhan N.F."/>
            <person name="Baker D."/>
            <person name="Gharbi K."/>
            <person name="Hall N."/>
            <person name="Watson M."/>
            <person name="Adriaenssens E.M."/>
            <person name="Foster-Nyarko E."/>
            <person name="Jarju S."/>
            <person name="Secka A."/>
            <person name="Antonio M."/>
            <person name="Oren A."/>
            <person name="Chaudhuri R.R."/>
            <person name="La Ragione R."/>
            <person name="Hildebrand F."/>
            <person name="Pallen M.J."/>
        </authorList>
    </citation>
    <scope>NUCLEOTIDE SEQUENCE</scope>
    <source>
        <strain evidence="1">CHK135-1449</strain>
    </source>
</reference>
<dbReference type="EMBL" id="DYWX01000099">
    <property type="protein sequence ID" value="HJF28437.1"/>
    <property type="molecule type" value="Genomic_DNA"/>
</dbReference>
<comment type="caution">
    <text evidence="1">The sequence shown here is derived from an EMBL/GenBank/DDBJ whole genome shotgun (WGS) entry which is preliminary data.</text>
</comment>